<organism evidence="7">
    <name type="scientific">Hyalella azteca</name>
    <name type="common">Amphipod</name>
    <dbReference type="NCBI Taxonomy" id="294128"/>
    <lineage>
        <taxon>Eukaryota</taxon>
        <taxon>Metazoa</taxon>
        <taxon>Ecdysozoa</taxon>
        <taxon>Arthropoda</taxon>
        <taxon>Crustacea</taxon>
        <taxon>Multicrustacea</taxon>
        <taxon>Malacostraca</taxon>
        <taxon>Eumalacostraca</taxon>
        <taxon>Peracarida</taxon>
        <taxon>Amphipoda</taxon>
        <taxon>Senticaudata</taxon>
        <taxon>Talitrida</taxon>
        <taxon>Talitroidea</taxon>
        <taxon>Hyalellidae</taxon>
        <taxon>Hyalella</taxon>
    </lineage>
</organism>
<dbReference type="EMBL" id="JQDR03016892">
    <property type="protein sequence ID" value="KAA0184547.1"/>
    <property type="molecule type" value="Genomic_DNA"/>
</dbReference>
<proteinExistence type="inferred from homology"/>
<evidence type="ECO:0000256" key="6">
    <source>
        <dbReference type="SAM" id="Phobius"/>
    </source>
</evidence>
<comment type="subcellular location">
    <subcellularLocation>
        <location evidence="1">Membrane</location>
        <topology evidence="1">Multi-pass membrane protein</topology>
    </subcellularLocation>
</comment>
<evidence type="ECO:0000256" key="5">
    <source>
        <dbReference type="ARBA" id="ARBA00023136"/>
    </source>
</evidence>
<dbReference type="AlphaFoldDB" id="A0A6A0GQL7"/>
<name>A0A6A0GQL7_HYAAZ</name>
<keyword evidence="5 6" id="KW-0472">Membrane</keyword>
<comment type="caution">
    <text evidence="7">The sequence shown here is derived from an EMBL/GenBank/DDBJ whole genome shotgun (WGS) entry which is preliminary data.</text>
</comment>
<sequence length="74" mass="7926">MACDFAVLLNAGMSMRQALMYNFLSATTCYAGLALGILLGEITKDASFIFALAAGMFIYISCVDMVSAPAAWTW</sequence>
<accession>A0A6A0GQL7</accession>
<feature type="transmembrane region" description="Helical" evidence="6">
    <location>
        <begin position="20"/>
        <end position="39"/>
    </location>
</feature>
<dbReference type="GO" id="GO:0005886">
    <property type="term" value="C:plasma membrane"/>
    <property type="evidence" value="ECO:0007669"/>
    <property type="project" value="TreeGrafter"/>
</dbReference>
<dbReference type="PANTHER" id="PTHR12191">
    <property type="entry name" value="SOLUTE CARRIER FAMILY 39"/>
    <property type="match status" value="1"/>
</dbReference>
<dbReference type="GO" id="GO:0030003">
    <property type="term" value="P:intracellular monoatomic cation homeostasis"/>
    <property type="evidence" value="ECO:0007669"/>
    <property type="project" value="TreeGrafter"/>
</dbReference>
<dbReference type="InterPro" id="IPR003689">
    <property type="entry name" value="ZIP"/>
</dbReference>
<evidence type="ECO:0000256" key="2">
    <source>
        <dbReference type="ARBA" id="ARBA00006939"/>
    </source>
</evidence>
<keyword evidence="3 6" id="KW-0812">Transmembrane</keyword>
<keyword evidence="4 6" id="KW-1133">Transmembrane helix</keyword>
<gene>
    <name evidence="7" type="ORF">HAZT_HAZT004696</name>
</gene>
<reference evidence="7" key="3">
    <citation type="submission" date="2019-06" db="EMBL/GenBank/DDBJ databases">
        <authorList>
            <person name="Poynton C."/>
            <person name="Hasenbein S."/>
            <person name="Benoit J.B."/>
            <person name="Sepulveda M.S."/>
            <person name="Poelchau M.F."/>
            <person name="Murali S.C."/>
            <person name="Chen S."/>
            <person name="Glastad K.M."/>
            <person name="Werren J.H."/>
            <person name="Vineis J.H."/>
            <person name="Bowen J.L."/>
            <person name="Friedrich M."/>
            <person name="Jones J."/>
            <person name="Robertson H.M."/>
            <person name="Feyereisen R."/>
            <person name="Mechler-Hickson A."/>
            <person name="Mathers N."/>
            <person name="Lee C.E."/>
            <person name="Colbourne J.K."/>
            <person name="Biales A."/>
            <person name="Johnston J.S."/>
            <person name="Wellborn G.A."/>
            <person name="Rosendale A.J."/>
            <person name="Cridge A.G."/>
            <person name="Munoz-Torres M.C."/>
            <person name="Bain P.A."/>
            <person name="Manny A.R."/>
            <person name="Major K.M."/>
            <person name="Lambert F.N."/>
            <person name="Vulpe C.D."/>
            <person name="Tuck P."/>
            <person name="Blalock B.J."/>
            <person name="Lin Y.-Y."/>
            <person name="Smith M.E."/>
            <person name="Ochoa-Acuna H."/>
            <person name="Chen M.-J.M."/>
            <person name="Childers C.P."/>
            <person name="Qu J."/>
            <person name="Dugan S."/>
            <person name="Lee S.L."/>
            <person name="Chao H."/>
            <person name="Dinh H."/>
            <person name="Han Y."/>
            <person name="Doddapaneni H."/>
            <person name="Worley K.C."/>
            <person name="Muzny D.M."/>
            <person name="Gibbs R.A."/>
            <person name="Richards S."/>
        </authorList>
    </citation>
    <scope>NUCLEOTIDE SEQUENCE</scope>
    <source>
        <strain evidence="7">HAZT.00-mixed</strain>
        <tissue evidence="7">Whole organism</tissue>
    </source>
</reference>
<dbReference type="InterPro" id="IPR050799">
    <property type="entry name" value="ZIP_Transporter"/>
</dbReference>
<evidence type="ECO:0000313" key="7">
    <source>
        <dbReference type="EMBL" id="KAA0184547.1"/>
    </source>
</evidence>
<comment type="similarity">
    <text evidence="2">Belongs to the ZIP transporter (TC 2.A.5) family.</text>
</comment>
<evidence type="ECO:0000256" key="4">
    <source>
        <dbReference type="ARBA" id="ARBA00022989"/>
    </source>
</evidence>
<feature type="transmembrane region" description="Helical" evidence="6">
    <location>
        <begin position="46"/>
        <end position="72"/>
    </location>
</feature>
<evidence type="ECO:0000256" key="1">
    <source>
        <dbReference type="ARBA" id="ARBA00004141"/>
    </source>
</evidence>
<dbReference type="GO" id="GO:0071578">
    <property type="term" value="P:zinc ion import across plasma membrane"/>
    <property type="evidence" value="ECO:0007669"/>
    <property type="project" value="TreeGrafter"/>
</dbReference>
<evidence type="ECO:0000256" key="3">
    <source>
        <dbReference type="ARBA" id="ARBA00022692"/>
    </source>
</evidence>
<dbReference type="GO" id="GO:0005385">
    <property type="term" value="F:zinc ion transmembrane transporter activity"/>
    <property type="evidence" value="ECO:0007669"/>
    <property type="project" value="TreeGrafter"/>
</dbReference>
<dbReference type="GO" id="GO:0140410">
    <property type="term" value="F:monoatomic cation:bicarbonate symporter activity"/>
    <property type="evidence" value="ECO:0007669"/>
    <property type="project" value="TreeGrafter"/>
</dbReference>
<dbReference type="PANTHER" id="PTHR12191:SF37">
    <property type="entry name" value="ZINC TRANSPORTER FOI"/>
    <property type="match status" value="1"/>
</dbReference>
<dbReference type="Proteomes" id="UP000711488">
    <property type="component" value="Unassembled WGS sequence"/>
</dbReference>
<reference evidence="7" key="2">
    <citation type="journal article" date="2018" name="Environ. Sci. Technol.">
        <title>The Toxicogenome of Hyalella azteca: A Model for Sediment Ecotoxicology and Evolutionary Toxicology.</title>
        <authorList>
            <person name="Poynton H.C."/>
            <person name="Hasenbein S."/>
            <person name="Benoit J.B."/>
            <person name="Sepulveda M.S."/>
            <person name="Poelchau M.F."/>
            <person name="Hughes D.S.T."/>
            <person name="Murali S.C."/>
            <person name="Chen S."/>
            <person name="Glastad K.M."/>
            <person name="Goodisman M.A.D."/>
            <person name="Werren J.H."/>
            <person name="Vineis J.H."/>
            <person name="Bowen J.L."/>
            <person name="Friedrich M."/>
            <person name="Jones J."/>
            <person name="Robertson H.M."/>
            <person name="Feyereisen R."/>
            <person name="Mechler-Hickson A."/>
            <person name="Mathers N."/>
            <person name="Lee C.E."/>
            <person name="Colbourne J.K."/>
            <person name="Biales A."/>
            <person name="Johnston J.S."/>
            <person name="Wellborn G.A."/>
            <person name="Rosendale A.J."/>
            <person name="Cridge A.G."/>
            <person name="Munoz-Torres M.C."/>
            <person name="Bain P.A."/>
            <person name="Manny A.R."/>
            <person name="Major K.M."/>
            <person name="Lambert F.N."/>
            <person name="Vulpe C.D."/>
            <person name="Tuck P."/>
            <person name="Blalock B.J."/>
            <person name="Lin Y.Y."/>
            <person name="Smith M.E."/>
            <person name="Ochoa-Acuna H."/>
            <person name="Chen M.M."/>
            <person name="Childers C.P."/>
            <person name="Qu J."/>
            <person name="Dugan S."/>
            <person name="Lee S.L."/>
            <person name="Chao H."/>
            <person name="Dinh H."/>
            <person name="Han Y."/>
            <person name="Doddapaneni H."/>
            <person name="Worley K.C."/>
            <person name="Muzny D.M."/>
            <person name="Gibbs R.A."/>
            <person name="Richards S."/>
        </authorList>
    </citation>
    <scope>NUCLEOTIDE SEQUENCE</scope>
    <source>
        <strain evidence="7">HAZT.00-mixed</strain>
        <tissue evidence="7">Whole organism</tissue>
    </source>
</reference>
<protein>
    <submittedName>
        <fullName evidence="7">Uncharacterized protein</fullName>
    </submittedName>
</protein>
<dbReference type="Pfam" id="PF02535">
    <property type="entry name" value="Zip"/>
    <property type="match status" value="1"/>
</dbReference>
<reference evidence="7" key="1">
    <citation type="submission" date="2014-08" db="EMBL/GenBank/DDBJ databases">
        <authorList>
            <person name="Murali S."/>
            <person name="Richards S."/>
            <person name="Bandaranaike D."/>
            <person name="Bellair M."/>
            <person name="Blankenburg K."/>
            <person name="Chao H."/>
            <person name="Dinh H."/>
            <person name="Doddapaneni H."/>
            <person name="Dugan-Rocha S."/>
            <person name="Elkadiri S."/>
            <person name="Gnanaolivu R."/>
            <person name="Hughes D."/>
            <person name="Lee S."/>
            <person name="Li M."/>
            <person name="Ming W."/>
            <person name="Munidasa M."/>
            <person name="Muniz J."/>
            <person name="Nguyen L."/>
            <person name="Osuji N."/>
            <person name="Pu L.-L."/>
            <person name="Puazo M."/>
            <person name="Skinner E."/>
            <person name="Qu C."/>
            <person name="Quiroz J."/>
            <person name="Raj R."/>
            <person name="Weissenberger G."/>
            <person name="Xin Y."/>
            <person name="Zou X."/>
            <person name="Han Y."/>
            <person name="Worley K."/>
            <person name="Muzny D."/>
            <person name="Gibbs R."/>
        </authorList>
    </citation>
    <scope>NUCLEOTIDE SEQUENCE</scope>
    <source>
        <strain evidence="7">HAZT.00-mixed</strain>
        <tissue evidence="7">Whole organism</tissue>
    </source>
</reference>